<name>A0A1G4ULS9_9HYPH</name>
<dbReference type="InterPro" id="IPR046342">
    <property type="entry name" value="CBS_dom_sf"/>
</dbReference>
<accession>A0A1G4ULS9</accession>
<dbReference type="EMBL" id="FMTP01000008">
    <property type="protein sequence ID" value="SCW93865.1"/>
    <property type="molecule type" value="Genomic_DNA"/>
</dbReference>
<dbReference type="Gene3D" id="3.10.580.10">
    <property type="entry name" value="CBS-domain"/>
    <property type="match status" value="1"/>
</dbReference>
<dbReference type="InterPro" id="IPR000644">
    <property type="entry name" value="CBS_dom"/>
</dbReference>
<evidence type="ECO:0000313" key="3">
    <source>
        <dbReference type="Proteomes" id="UP000198889"/>
    </source>
</evidence>
<reference evidence="3" key="1">
    <citation type="submission" date="2016-10" db="EMBL/GenBank/DDBJ databases">
        <authorList>
            <person name="Varghese N."/>
            <person name="Submissions S."/>
        </authorList>
    </citation>
    <scope>NUCLEOTIDE SEQUENCE [LARGE SCALE GENOMIC DNA]</scope>
    <source>
        <strain evidence="3">CGMCC 1.1761</strain>
    </source>
</reference>
<dbReference type="STRING" id="177413.SAMN05660859_4028"/>
<dbReference type="SUPFAM" id="SSF54631">
    <property type="entry name" value="CBS-domain pair"/>
    <property type="match status" value="1"/>
</dbReference>
<gene>
    <name evidence="2" type="ORF">SAMN05660859_4028</name>
</gene>
<feature type="domain" description="CBS" evidence="1">
    <location>
        <begin position="15"/>
        <end position="63"/>
    </location>
</feature>
<protein>
    <recommendedName>
        <fullName evidence="1">CBS domain-containing protein</fullName>
    </recommendedName>
</protein>
<evidence type="ECO:0000259" key="1">
    <source>
        <dbReference type="SMART" id="SM00116"/>
    </source>
</evidence>
<dbReference type="AlphaFoldDB" id="A0A1G4ULS9"/>
<feature type="domain" description="CBS" evidence="1">
    <location>
        <begin position="84"/>
        <end position="130"/>
    </location>
</feature>
<proteinExistence type="predicted"/>
<organism evidence="2 3">
    <name type="scientific">Ancylobacter rudongensis</name>
    <dbReference type="NCBI Taxonomy" id="177413"/>
    <lineage>
        <taxon>Bacteria</taxon>
        <taxon>Pseudomonadati</taxon>
        <taxon>Pseudomonadota</taxon>
        <taxon>Alphaproteobacteria</taxon>
        <taxon>Hyphomicrobiales</taxon>
        <taxon>Xanthobacteraceae</taxon>
        <taxon>Ancylobacter</taxon>
    </lineage>
</organism>
<sequence length="137" mass="14382">MTLLVRDILCGNAAPAIELAADEPIESAVALMGFAGLPALVLIDGHRRAIALLTERDIVDYVARPGFGTGCQAVLVARSGSTDDVPQCSSRDRLATVVQRMNAENLRAVLVVDGDVGRVLLTQDVVAAAIGRQPFTS</sequence>
<evidence type="ECO:0000313" key="2">
    <source>
        <dbReference type="EMBL" id="SCW93865.1"/>
    </source>
</evidence>
<dbReference type="Pfam" id="PF00571">
    <property type="entry name" value="CBS"/>
    <property type="match status" value="1"/>
</dbReference>
<dbReference type="Proteomes" id="UP000198889">
    <property type="component" value="Unassembled WGS sequence"/>
</dbReference>
<keyword evidence="3" id="KW-1185">Reference proteome</keyword>
<dbReference type="SMART" id="SM00116">
    <property type="entry name" value="CBS"/>
    <property type="match status" value="2"/>
</dbReference>
<dbReference type="RefSeq" id="WP_091443426.1">
    <property type="nucleotide sequence ID" value="NZ_FMTP01000008.1"/>
</dbReference>